<evidence type="ECO:0000259" key="1">
    <source>
        <dbReference type="Pfam" id="PF03235"/>
    </source>
</evidence>
<proteinExistence type="predicted"/>
<dbReference type="AlphaFoldDB" id="A0A6B1IHZ9"/>
<evidence type="ECO:0000313" key="3">
    <source>
        <dbReference type="Proteomes" id="UP000460194"/>
    </source>
</evidence>
<dbReference type="EMBL" id="WMEO01000056">
    <property type="protein sequence ID" value="MYL18223.1"/>
    <property type="molecule type" value="Genomic_DNA"/>
</dbReference>
<name>A0A6B1IHZ9_9EURY</name>
<dbReference type="Pfam" id="PF03235">
    <property type="entry name" value="GmrSD_N"/>
    <property type="match status" value="1"/>
</dbReference>
<dbReference type="Proteomes" id="UP000460194">
    <property type="component" value="Unassembled WGS sequence"/>
</dbReference>
<feature type="domain" description="GmrSD restriction endonucleases N-terminal" evidence="1">
    <location>
        <begin position="15"/>
        <end position="59"/>
    </location>
</feature>
<gene>
    <name evidence="2" type="ORF">GLW36_16470</name>
</gene>
<comment type="caution">
    <text evidence="2">The sequence shown here is derived from an EMBL/GenBank/DDBJ whole genome shotgun (WGS) entry which is preliminary data.</text>
</comment>
<organism evidence="2 3">
    <name type="scientific">Halorubrum distributum</name>
    <dbReference type="NCBI Taxonomy" id="29283"/>
    <lineage>
        <taxon>Archaea</taxon>
        <taxon>Methanobacteriati</taxon>
        <taxon>Methanobacteriota</taxon>
        <taxon>Stenosarchaea group</taxon>
        <taxon>Halobacteria</taxon>
        <taxon>Halobacteriales</taxon>
        <taxon>Haloferacaceae</taxon>
        <taxon>Halorubrum</taxon>
        <taxon>Halorubrum distributum group</taxon>
    </lineage>
</organism>
<accession>A0A6B1IHZ9</accession>
<protein>
    <submittedName>
        <fullName evidence="2">DUF262 domain-containing protein</fullName>
    </submittedName>
</protein>
<dbReference type="InterPro" id="IPR004919">
    <property type="entry name" value="GmrSD_N"/>
</dbReference>
<dbReference type="RefSeq" id="WP_159369694.1">
    <property type="nucleotide sequence ID" value="NZ_WMEO01000056.1"/>
</dbReference>
<sequence length="66" mass="7540">MSGSLGISANEDTVESVLSRNYRYTVPDYQRQYSWGEEQWRALWEDLQALGDGDTHFLGRSSVAHC</sequence>
<evidence type="ECO:0000313" key="2">
    <source>
        <dbReference type="EMBL" id="MYL18223.1"/>
    </source>
</evidence>
<reference evidence="2 3" key="1">
    <citation type="submission" date="2019-11" db="EMBL/GenBank/DDBJ databases">
        <title>Genome sequences of 17 halophilic strains isolated from different environments.</title>
        <authorList>
            <person name="Furrow R.E."/>
        </authorList>
    </citation>
    <scope>NUCLEOTIDE SEQUENCE [LARGE SCALE GENOMIC DNA]</scope>
    <source>
        <strain evidence="2 3">22517_05_Cabo</strain>
    </source>
</reference>